<dbReference type="PANTHER" id="PTHR30576">
    <property type="entry name" value="COLANIC BIOSYNTHESIS UDP-GLUCOSE LIPID CARRIER TRANSFERASE"/>
    <property type="match status" value="1"/>
</dbReference>
<keyword evidence="3" id="KW-0472">Membrane</keyword>
<keyword evidence="5" id="KW-0808">Transferase</keyword>
<feature type="transmembrane region" description="Helical" evidence="3">
    <location>
        <begin position="91"/>
        <end position="117"/>
    </location>
</feature>
<evidence type="ECO:0000313" key="6">
    <source>
        <dbReference type="Proteomes" id="UP000050786"/>
    </source>
</evidence>
<accession>A0A0P1E4V7</accession>
<evidence type="ECO:0000256" key="1">
    <source>
        <dbReference type="ARBA" id="ARBA00006464"/>
    </source>
</evidence>
<evidence type="ECO:0000313" key="5">
    <source>
        <dbReference type="EMBL" id="CUH42208.1"/>
    </source>
</evidence>
<dbReference type="AlphaFoldDB" id="A0A0P1E4V7"/>
<keyword evidence="6" id="KW-1185">Reference proteome</keyword>
<dbReference type="EMBL" id="CYPS01000014">
    <property type="protein sequence ID" value="CUH42208.1"/>
    <property type="molecule type" value="Genomic_DNA"/>
</dbReference>
<reference evidence="6" key="1">
    <citation type="submission" date="2015-09" db="EMBL/GenBank/DDBJ databases">
        <authorList>
            <person name="Rodrigo-Torres L."/>
            <person name="Arahal D.R."/>
        </authorList>
    </citation>
    <scope>NUCLEOTIDE SEQUENCE [LARGE SCALE GENOMIC DNA]</scope>
    <source>
        <strain evidence="6">CECT 4293</strain>
    </source>
</reference>
<sequence length="429" mass="47146">MKSYFRHWDSTTTTKNIVKRGAESHIRQDEPIAVRSNSRQKSLEQNSVVSEVAGAMHKNGKTDVPSCIQKSRDTRGRAIGFKPRSETLHRVYNASVAGLLLFMVLPLLVLISLALLVTQSRPIFYRGTRVGRNGTLFDIYKFRTLDTAKATQLTKDKVLPAGSGLETPLGGFLRETRLDELPQLLNVLKGEMNICGPRPLRPEIAGLLSSKVRGISTRLSVKPGLLGPTQALMSHGTSKTVRGRLNAAMCAKPVSYRSEIEMIVLVGACVMARSVSKLASRLSRRKAADGTSGYTRDRAAKADVAVMYRCAQSMVYPVLRIDDKCLILPDTCAEGAGKLVIALPDGTRRVARITSENQDTLAPGQVVMRYRPGSDYSQHILERYLMQSVVVPHRSHFLFRNVARAVKGRFRPIAQAADHPASSAVQVKG</sequence>
<dbReference type="GO" id="GO:0000271">
    <property type="term" value="P:polysaccharide biosynthetic process"/>
    <property type="evidence" value="ECO:0007669"/>
    <property type="project" value="UniProtKB-KW"/>
</dbReference>
<dbReference type="GO" id="GO:0016780">
    <property type="term" value="F:phosphotransferase activity, for other substituted phosphate groups"/>
    <property type="evidence" value="ECO:0007669"/>
    <property type="project" value="TreeGrafter"/>
</dbReference>
<dbReference type="Proteomes" id="UP000050786">
    <property type="component" value="Unassembled WGS sequence"/>
</dbReference>
<keyword evidence="2" id="KW-0270">Exopolysaccharide synthesis</keyword>
<dbReference type="EC" id="2.7.8.-" evidence="5"/>
<dbReference type="RefSeq" id="WP_058272320.1">
    <property type="nucleotide sequence ID" value="NZ_CYPS01000014.1"/>
</dbReference>
<evidence type="ECO:0000256" key="3">
    <source>
        <dbReference type="SAM" id="Phobius"/>
    </source>
</evidence>
<comment type="similarity">
    <text evidence="1">Belongs to the bacterial sugar transferase family.</text>
</comment>
<dbReference type="InterPro" id="IPR003362">
    <property type="entry name" value="Bact_transf"/>
</dbReference>
<dbReference type="Pfam" id="PF02397">
    <property type="entry name" value="Bac_transf"/>
    <property type="match status" value="1"/>
</dbReference>
<organism evidence="5 6">
    <name type="scientific">Ruegeria atlantica</name>
    <dbReference type="NCBI Taxonomy" id="81569"/>
    <lineage>
        <taxon>Bacteria</taxon>
        <taxon>Pseudomonadati</taxon>
        <taxon>Pseudomonadota</taxon>
        <taxon>Alphaproteobacteria</taxon>
        <taxon>Rhodobacterales</taxon>
        <taxon>Roseobacteraceae</taxon>
        <taxon>Ruegeria</taxon>
    </lineage>
</organism>
<proteinExistence type="inferred from homology"/>
<name>A0A0P1E4V7_9RHOB</name>
<keyword evidence="3" id="KW-0812">Transmembrane</keyword>
<evidence type="ECO:0000259" key="4">
    <source>
        <dbReference type="Pfam" id="PF02397"/>
    </source>
</evidence>
<keyword evidence="3" id="KW-1133">Transmembrane helix</keyword>
<dbReference type="PANTHER" id="PTHR30576:SF0">
    <property type="entry name" value="UNDECAPRENYL-PHOSPHATE N-ACETYLGALACTOSAMINYL 1-PHOSPHATE TRANSFERASE-RELATED"/>
    <property type="match status" value="1"/>
</dbReference>
<evidence type="ECO:0000256" key="2">
    <source>
        <dbReference type="ARBA" id="ARBA00023169"/>
    </source>
</evidence>
<gene>
    <name evidence="5" type="primary">tuaA</name>
    <name evidence="5" type="ORF">RUM4293_01094</name>
</gene>
<feature type="domain" description="Bacterial sugar transferase" evidence="4">
    <location>
        <begin position="90"/>
        <end position="238"/>
    </location>
</feature>
<protein>
    <submittedName>
        <fullName evidence="5">Putative undecaprenyl-phosphate N-acetylgalactosaminyl 1-phosphate transferase</fullName>
        <ecNumber evidence="5">2.7.8.-</ecNumber>
    </submittedName>
</protein>